<accession>A0A1F6G823</accession>
<dbReference type="Proteomes" id="UP000178449">
    <property type="component" value="Unassembled WGS sequence"/>
</dbReference>
<dbReference type="EMBL" id="MFNE01000041">
    <property type="protein sequence ID" value="OGG94249.1"/>
    <property type="molecule type" value="Genomic_DNA"/>
</dbReference>
<reference evidence="1 2" key="1">
    <citation type="journal article" date="2016" name="Nat. Commun.">
        <title>Thousands of microbial genomes shed light on interconnected biogeochemical processes in an aquifer system.</title>
        <authorList>
            <person name="Anantharaman K."/>
            <person name="Brown C.T."/>
            <person name="Hug L.A."/>
            <person name="Sharon I."/>
            <person name="Castelle C.J."/>
            <person name="Probst A.J."/>
            <person name="Thomas B.C."/>
            <person name="Singh A."/>
            <person name="Wilkins M.J."/>
            <person name="Karaoz U."/>
            <person name="Brodie E.L."/>
            <person name="Williams K.H."/>
            <person name="Hubbard S.S."/>
            <person name="Banfield J.F."/>
        </authorList>
    </citation>
    <scope>NUCLEOTIDE SEQUENCE [LARGE SCALE GENOMIC DNA]</scope>
</reference>
<dbReference type="AlphaFoldDB" id="A0A1F6G823"/>
<dbReference type="STRING" id="1817772.A2527_04950"/>
<gene>
    <name evidence="1" type="ORF">A2527_04950</name>
</gene>
<sequence>MAHQYSVEIQNWLGEQITAAQSEIEAARAGLGEASAQRLDWAQGRLDEAQFFRQMLTQNYDLKTQKYY</sequence>
<protein>
    <submittedName>
        <fullName evidence="1">Uncharacterized protein</fullName>
    </submittedName>
</protein>
<organism evidence="1 2">
    <name type="scientific">Candidatus Lambdaproteobacteria bacterium RIFOXYD2_FULL_50_16</name>
    <dbReference type="NCBI Taxonomy" id="1817772"/>
    <lineage>
        <taxon>Bacteria</taxon>
        <taxon>Pseudomonadati</taxon>
        <taxon>Pseudomonadota</taxon>
        <taxon>Candidatus Lambdaproteobacteria</taxon>
    </lineage>
</organism>
<evidence type="ECO:0000313" key="1">
    <source>
        <dbReference type="EMBL" id="OGG94249.1"/>
    </source>
</evidence>
<evidence type="ECO:0000313" key="2">
    <source>
        <dbReference type="Proteomes" id="UP000178449"/>
    </source>
</evidence>
<comment type="caution">
    <text evidence="1">The sequence shown here is derived from an EMBL/GenBank/DDBJ whole genome shotgun (WGS) entry which is preliminary data.</text>
</comment>
<name>A0A1F6G823_9PROT</name>
<proteinExistence type="predicted"/>